<evidence type="ECO:0000313" key="1">
    <source>
        <dbReference type="EMBL" id="KAI6091905.1"/>
    </source>
</evidence>
<keyword evidence="2" id="KW-1185">Reference proteome</keyword>
<dbReference type="Proteomes" id="UP001497680">
    <property type="component" value="Unassembled WGS sequence"/>
</dbReference>
<accession>A0ACC0DGM8</accession>
<organism evidence="1 2">
    <name type="scientific">Hypoxylon rubiginosum</name>
    <dbReference type="NCBI Taxonomy" id="110542"/>
    <lineage>
        <taxon>Eukaryota</taxon>
        <taxon>Fungi</taxon>
        <taxon>Dikarya</taxon>
        <taxon>Ascomycota</taxon>
        <taxon>Pezizomycotina</taxon>
        <taxon>Sordariomycetes</taxon>
        <taxon>Xylariomycetidae</taxon>
        <taxon>Xylariales</taxon>
        <taxon>Hypoxylaceae</taxon>
        <taxon>Hypoxylon</taxon>
    </lineage>
</organism>
<name>A0ACC0DGM8_9PEZI</name>
<sequence length="954" mass="109630">MDGLAIAAAVIQFIDFAAGLFAKEASIYKSSDGRTTEHRELERITQSLSECHREIQDTLQLTAHDRELTDTERKQKEIGDDCQEVAKELLEVFSRLRTERPLTKWKSFRQALRSCWHDSKVQALEKRLERLQQQMVFAVLNTLRQEQSCIRQAAERVEELQHDSISIGDRIVQQLGDGNRWRRVIIRTILNDKQQNGGWTPSLSQSFTSSEQTSTIEEEIQQLVLQKLAFRNMTDREHRICKAHERTFKWIFHDPDQHVRPWSSFNDFLQQSNNTVYWITGKPASGKSTLMKYIRLHPKTTELLHTWSSGKEVIQAAFYFWNSGSEMQMSMEGLLQTLLRDCLRQLPPFVTKKLLPERWEVASLFHDDDTPWSWEELSQALRELITDVCAEKKFFIMIDGLDECSGEHSLVIDLILDLTSCTGNLKLCAASRPWSNFEDAFEGRPHLMLHDLTKADIDYYISSQFHASKGFAELQQRETEYSRQFLARISKKAQGVFLWVRLVVQSLLEGLTNGDGLRDLQDRLSKLPRNLEELYEKMLTSLDERYLEQASEIFQIVGLCDDSPTLLCVALTDIEHNDRAQTAAIEPMSGSRKDALCNNMKRKLMSRCKGLLEVSTLSFTRRFSSEDRFALIRIDVPDVQYLHRTVRDFLHSSKQWDWIASKSTVLFDPYLSLCKSNLLQLKGLNPASLHAAEFRFYIRNIIKYAKKSMVDQQKIGEVTMLLDETERTATVLTTRAANNTSTFVDRCGTLDNDHWSNFFLGNISQPSFNHLMVICGVHQYLETSLSEKDFVCEGQTPLLFTALKGDTSRFWGCEKYCDQPELGTTRTQLETIKVIMEKGGDCHKLYQRISAWEIAENLADRIGSEYPHSEIFDLFKRYGGSPASSQTSSISGINRWLQDLDMDKVFLFRGTAGMGYSDYCSDLESVATSMESVIDAGDARFIVSDQVEALRFGR</sequence>
<gene>
    <name evidence="1" type="ORF">F4821DRAFT_174401</name>
</gene>
<comment type="caution">
    <text evidence="1">The sequence shown here is derived from an EMBL/GenBank/DDBJ whole genome shotgun (WGS) entry which is preliminary data.</text>
</comment>
<protein>
    <submittedName>
        <fullName evidence="1">Uncharacterized protein</fullName>
    </submittedName>
</protein>
<reference evidence="1 2" key="1">
    <citation type="journal article" date="2022" name="New Phytol.">
        <title>Ecological generalism drives hyperdiversity of secondary metabolite gene clusters in xylarialean endophytes.</title>
        <authorList>
            <person name="Franco M.E.E."/>
            <person name="Wisecaver J.H."/>
            <person name="Arnold A.E."/>
            <person name="Ju Y.M."/>
            <person name="Slot J.C."/>
            <person name="Ahrendt S."/>
            <person name="Moore L.P."/>
            <person name="Eastman K.E."/>
            <person name="Scott K."/>
            <person name="Konkel Z."/>
            <person name="Mondo S.J."/>
            <person name="Kuo A."/>
            <person name="Hayes R.D."/>
            <person name="Haridas S."/>
            <person name="Andreopoulos B."/>
            <person name="Riley R."/>
            <person name="LaButti K."/>
            <person name="Pangilinan J."/>
            <person name="Lipzen A."/>
            <person name="Amirebrahimi M."/>
            <person name="Yan J."/>
            <person name="Adam C."/>
            <person name="Keymanesh K."/>
            <person name="Ng V."/>
            <person name="Louie K."/>
            <person name="Northen T."/>
            <person name="Drula E."/>
            <person name="Henrissat B."/>
            <person name="Hsieh H.M."/>
            <person name="Youens-Clark K."/>
            <person name="Lutzoni F."/>
            <person name="Miadlikowska J."/>
            <person name="Eastwood D.C."/>
            <person name="Hamelin R.C."/>
            <person name="Grigoriev I.V."/>
            <person name="U'Ren J.M."/>
        </authorList>
    </citation>
    <scope>NUCLEOTIDE SEQUENCE [LARGE SCALE GENOMIC DNA]</scope>
    <source>
        <strain evidence="1 2">ER1909</strain>
    </source>
</reference>
<evidence type="ECO:0000313" key="2">
    <source>
        <dbReference type="Proteomes" id="UP001497680"/>
    </source>
</evidence>
<dbReference type="EMBL" id="MU394285">
    <property type="protein sequence ID" value="KAI6091905.1"/>
    <property type="molecule type" value="Genomic_DNA"/>
</dbReference>
<proteinExistence type="predicted"/>